<comment type="similarity">
    <text evidence="2">Belongs to the complex I subunit 4 family.</text>
</comment>
<feature type="transmembrane region" description="Helical" evidence="7">
    <location>
        <begin position="206"/>
        <end position="227"/>
    </location>
</feature>
<evidence type="ECO:0000313" key="9">
    <source>
        <dbReference type="EMBL" id="GAA1762607.1"/>
    </source>
</evidence>
<keyword evidence="5 7" id="KW-0472">Membrane</keyword>
<feature type="transmembrane region" description="Helical" evidence="7">
    <location>
        <begin position="74"/>
        <end position="92"/>
    </location>
</feature>
<proteinExistence type="inferred from homology"/>
<feature type="domain" description="NADH:quinone oxidoreductase/Mrp antiporter transmembrane" evidence="8">
    <location>
        <begin position="123"/>
        <end position="401"/>
    </location>
</feature>
<feature type="transmembrane region" description="Helical" evidence="7">
    <location>
        <begin position="239"/>
        <end position="257"/>
    </location>
</feature>
<dbReference type="PANTHER" id="PTHR43507">
    <property type="entry name" value="NADH-UBIQUINONE OXIDOREDUCTASE CHAIN 4"/>
    <property type="match status" value="1"/>
</dbReference>
<feature type="transmembrane region" description="Helical" evidence="7">
    <location>
        <begin position="104"/>
        <end position="121"/>
    </location>
</feature>
<dbReference type="PANTHER" id="PTHR43507:SF1">
    <property type="entry name" value="NADH-UBIQUINONE OXIDOREDUCTASE CHAIN 4"/>
    <property type="match status" value="1"/>
</dbReference>
<comment type="subcellular location">
    <subcellularLocation>
        <location evidence="1">Endomembrane system</location>
        <topology evidence="1">Multi-pass membrane protein</topology>
    </subcellularLocation>
    <subcellularLocation>
        <location evidence="6">Membrane</location>
        <topology evidence="6">Multi-pass membrane protein</topology>
    </subcellularLocation>
</comment>
<evidence type="ECO:0000256" key="4">
    <source>
        <dbReference type="ARBA" id="ARBA00022989"/>
    </source>
</evidence>
<evidence type="ECO:0000256" key="1">
    <source>
        <dbReference type="ARBA" id="ARBA00004127"/>
    </source>
</evidence>
<accession>A0ABN2KR29</accession>
<comment type="caution">
    <text evidence="9">The sequence shown here is derived from an EMBL/GenBank/DDBJ whole genome shotgun (WGS) entry which is preliminary data.</text>
</comment>
<feature type="transmembrane region" description="Helical" evidence="7">
    <location>
        <begin position="164"/>
        <end position="186"/>
    </location>
</feature>
<evidence type="ECO:0000256" key="7">
    <source>
        <dbReference type="SAM" id="Phobius"/>
    </source>
</evidence>
<evidence type="ECO:0000256" key="2">
    <source>
        <dbReference type="ARBA" id="ARBA00009025"/>
    </source>
</evidence>
<feature type="transmembrane region" description="Helical" evidence="7">
    <location>
        <begin position="364"/>
        <end position="389"/>
    </location>
</feature>
<keyword evidence="10" id="KW-1185">Reference proteome</keyword>
<keyword evidence="4 7" id="KW-1133">Transmembrane helix</keyword>
<evidence type="ECO:0000259" key="8">
    <source>
        <dbReference type="Pfam" id="PF00361"/>
    </source>
</evidence>
<feature type="transmembrane region" description="Helical" evidence="7">
    <location>
        <begin position="321"/>
        <end position="343"/>
    </location>
</feature>
<protein>
    <submittedName>
        <fullName evidence="9">NADH-quinone oxidoreductase subunit M</fullName>
    </submittedName>
</protein>
<dbReference type="EMBL" id="BAAAPN010000051">
    <property type="protein sequence ID" value="GAA1762607.1"/>
    <property type="molecule type" value="Genomic_DNA"/>
</dbReference>
<keyword evidence="3 6" id="KW-0812">Transmembrane</keyword>
<evidence type="ECO:0000256" key="6">
    <source>
        <dbReference type="RuleBase" id="RU000320"/>
    </source>
</evidence>
<dbReference type="NCBIfam" id="TIGR01972">
    <property type="entry name" value="NDH_I_M"/>
    <property type="match status" value="1"/>
</dbReference>
<feature type="transmembrane region" description="Helical" evidence="7">
    <location>
        <begin position="297"/>
        <end position="315"/>
    </location>
</feature>
<sequence>MGLILIALLLPALAGSGLVVAGRRVGAGVAFGVALVAALGSLGATCAAVATSASVDRPWIEALGVHLALGSDSISAPLLVLAAGITVLVVVHGRRHLPTGGPPALYYGLVLLVELGALATFWARDLIVFFVAFEIVLIPMWLLIGRFGDDHSPAARSDAAGRFLLYTALGSSAMLAGILTLTFAAGTSSMAGVIAVGVSPPAQLSAAILLVLGLGVKVPLLPVHTWLPPAHTIAPTGGSVLLAAVLLKMGTYGLIRLPVALSPDGFTRVAPALAVVGAAGTIWGGLVCLVERDLKRLIAYSSIAHMGFVALALGTNTALGVQAALLTNVAHGVVAALLFFVVGGLKQRWGSTDLAVVRPAVREVWPGLGFALIVGLAASLGLPGLATFWGEFLTIVASWRGATGLPANVVAPGDLAGGWFAWVPATAPVTLLRVCAIAAATGAALAAAYALRVARIVWAGDEEPRDRAGDWTWAERSVCLALVAATIVLGLWPALVVPALAIRAVTP</sequence>
<dbReference type="InterPro" id="IPR001750">
    <property type="entry name" value="ND/Mrp_TM"/>
</dbReference>
<dbReference type="Proteomes" id="UP001501475">
    <property type="component" value="Unassembled WGS sequence"/>
</dbReference>
<dbReference type="InterPro" id="IPR010227">
    <property type="entry name" value="NADH_Q_OxRdtase_chainM/4"/>
</dbReference>
<reference evidence="9 10" key="1">
    <citation type="journal article" date="2019" name="Int. J. Syst. Evol. Microbiol.">
        <title>The Global Catalogue of Microorganisms (GCM) 10K type strain sequencing project: providing services to taxonomists for standard genome sequencing and annotation.</title>
        <authorList>
            <consortium name="The Broad Institute Genomics Platform"/>
            <consortium name="The Broad Institute Genome Sequencing Center for Infectious Disease"/>
            <person name="Wu L."/>
            <person name="Ma J."/>
        </authorList>
    </citation>
    <scope>NUCLEOTIDE SEQUENCE [LARGE SCALE GENOMIC DNA]</scope>
    <source>
        <strain evidence="9 10">JCM 15591</strain>
    </source>
</reference>
<evidence type="ECO:0000256" key="5">
    <source>
        <dbReference type="ARBA" id="ARBA00023136"/>
    </source>
</evidence>
<dbReference type="RefSeq" id="WP_344066168.1">
    <property type="nucleotide sequence ID" value="NZ_BAAAPN010000051.1"/>
</dbReference>
<name>A0ABN2KR29_9MICO</name>
<organism evidence="9 10">
    <name type="scientific">Nostocoides vanveenii</name>
    <dbReference type="NCBI Taxonomy" id="330835"/>
    <lineage>
        <taxon>Bacteria</taxon>
        <taxon>Bacillati</taxon>
        <taxon>Actinomycetota</taxon>
        <taxon>Actinomycetes</taxon>
        <taxon>Micrococcales</taxon>
        <taxon>Intrasporangiaceae</taxon>
        <taxon>Nostocoides</taxon>
    </lineage>
</organism>
<feature type="transmembrane region" description="Helical" evidence="7">
    <location>
        <begin position="269"/>
        <end position="290"/>
    </location>
</feature>
<evidence type="ECO:0000313" key="10">
    <source>
        <dbReference type="Proteomes" id="UP001501475"/>
    </source>
</evidence>
<feature type="transmembrane region" description="Helical" evidence="7">
    <location>
        <begin position="127"/>
        <end position="144"/>
    </location>
</feature>
<evidence type="ECO:0000256" key="3">
    <source>
        <dbReference type="ARBA" id="ARBA00022692"/>
    </source>
</evidence>
<dbReference type="Pfam" id="PF00361">
    <property type="entry name" value="Proton_antipo_M"/>
    <property type="match status" value="1"/>
</dbReference>
<gene>
    <name evidence="9" type="ORF">GCM10009810_22410</name>
</gene>
<dbReference type="PRINTS" id="PR01437">
    <property type="entry name" value="NUOXDRDTASE4"/>
</dbReference>
<feature type="transmembrane region" description="Helical" evidence="7">
    <location>
        <begin position="431"/>
        <end position="458"/>
    </location>
</feature>
<feature type="transmembrane region" description="Helical" evidence="7">
    <location>
        <begin position="478"/>
        <end position="502"/>
    </location>
</feature>
<dbReference type="InterPro" id="IPR003918">
    <property type="entry name" value="NADH_UbQ_OxRdtase"/>
</dbReference>